<dbReference type="Pfam" id="PF00872">
    <property type="entry name" value="Transposase_mut"/>
    <property type="match status" value="1"/>
</dbReference>
<evidence type="ECO:0000256" key="1">
    <source>
        <dbReference type="ARBA" id="ARBA00002190"/>
    </source>
</evidence>
<evidence type="ECO:0000256" key="4">
    <source>
        <dbReference type="ARBA" id="ARBA00023125"/>
    </source>
</evidence>
<dbReference type="EMBL" id="DQWS01000030">
    <property type="protein sequence ID" value="HDD52580.1"/>
    <property type="molecule type" value="Genomic_DNA"/>
</dbReference>
<dbReference type="InterPro" id="IPR001207">
    <property type="entry name" value="Transposase_mutator"/>
</dbReference>
<proteinExistence type="inferred from homology"/>
<evidence type="ECO:0000256" key="3">
    <source>
        <dbReference type="ARBA" id="ARBA00022578"/>
    </source>
</evidence>
<dbReference type="GO" id="GO:0006313">
    <property type="term" value="P:DNA transposition"/>
    <property type="evidence" value="ECO:0007669"/>
    <property type="project" value="InterPro"/>
</dbReference>
<keyword evidence="5" id="KW-0233">DNA recombination</keyword>
<keyword evidence="4" id="KW-0238">DNA-binding</keyword>
<comment type="function">
    <text evidence="1">Required for the transposition of the insertion element.</text>
</comment>
<dbReference type="Proteomes" id="UP000885690">
    <property type="component" value="Unassembled WGS sequence"/>
</dbReference>
<dbReference type="AlphaFoldDB" id="A0A7C0YCY0"/>
<protein>
    <submittedName>
        <fullName evidence="6">Uncharacterized protein</fullName>
    </submittedName>
</protein>
<dbReference type="GO" id="GO:0003677">
    <property type="term" value="F:DNA binding"/>
    <property type="evidence" value="ECO:0007669"/>
    <property type="project" value="UniProtKB-KW"/>
</dbReference>
<keyword evidence="3" id="KW-0815">Transposition</keyword>
<comment type="similarity">
    <text evidence="2">Belongs to the transposase mutator family.</text>
</comment>
<organism evidence="6">
    <name type="scientific">Thermosulfidibacter takaii</name>
    <dbReference type="NCBI Taxonomy" id="412593"/>
    <lineage>
        <taxon>Bacteria</taxon>
        <taxon>Pseudomonadati</taxon>
        <taxon>Thermosulfidibacterota</taxon>
        <taxon>Thermosulfidibacteria</taxon>
        <taxon>Thermosulfidibacterales</taxon>
        <taxon>Thermosulfidibacteraceae</taxon>
    </lineage>
</organism>
<gene>
    <name evidence="6" type="ORF">ENF32_00735</name>
</gene>
<evidence type="ECO:0000313" key="6">
    <source>
        <dbReference type="EMBL" id="HDD52580.1"/>
    </source>
</evidence>
<name>A0A7C0YCY0_9BACT</name>
<accession>A0A7C0YCY0</accession>
<comment type="caution">
    <text evidence="6">The sequence shown here is derived from an EMBL/GenBank/DDBJ whole genome shotgun (WGS) entry which is preliminary data.</text>
</comment>
<dbReference type="GO" id="GO:0004803">
    <property type="term" value="F:transposase activity"/>
    <property type="evidence" value="ECO:0007669"/>
    <property type="project" value="InterPro"/>
</dbReference>
<reference evidence="6" key="1">
    <citation type="journal article" date="2020" name="mSystems">
        <title>Genome- and Community-Level Interaction Insights into Carbon Utilization and Element Cycling Functions of Hydrothermarchaeota in Hydrothermal Sediment.</title>
        <authorList>
            <person name="Zhou Z."/>
            <person name="Liu Y."/>
            <person name="Xu W."/>
            <person name="Pan J."/>
            <person name="Luo Z.H."/>
            <person name="Li M."/>
        </authorList>
    </citation>
    <scope>NUCLEOTIDE SEQUENCE [LARGE SCALE GENOMIC DNA]</scope>
    <source>
        <strain evidence="6">HyVt-115</strain>
    </source>
</reference>
<sequence>MMKGRPRPMKKLPPSKRMSKAMRELLEQGTEVAQFFKGHTDLLDKLVAEMYARDLSTGDIEDTLVMLTWEKVLSNGSISRVTEALWREYQAFSERDLFQMKVEYLFLDAIYESLRSYRDVKEAVLY</sequence>
<evidence type="ECO:0000256" key="5">
    <source>
        <dbReference type="ARBA" id="ARBA00023172"/>
    </source>
</evidence>
<evidence type="ECO:0000256" key="2">
    <source>
        <dbReference type="ARBA" id="ARBA00010961"/>
    </source>
</evidence>